<dbReference type="RefSeq" id="WP_369665364.1">
    <property type="nucleotide sequence ID" value="NZ_JBDKXB010000001.1"/>
</dbReference>
<dbReference type="InterPro" id="IPR003718">
    <property type="entry name" value="OsmC/Ohr_fam"/>
</dbReference>
<evidence type="ECO:0000313" key="1">
    <source>
        <dbReference type="EMBL" id="MEY6430987.1"/>
    </source>
</evidence>
<dbReference type="PANTHER" id="PTHR39624:SF2">
    <property type="entry name" value="OSMC-LIKE PROTEIN"/>
    <property type="match status" value="1"/>
</dbReference>
<dbReference type="InterPro" id="IPR015946">
    <property type="entry name" value="KH_dom-like_a/b"/>
</dbReference>
<comment type="caution">
    <text evidence="1">The sequence shown here is derived from an EMBL/GenBank/DDBJ whole genome shotgun (WGS) entry which is preliminary data.</text>
</comment>
<dbReference type="SUPFAM" id="SSF82784">
    <property type="entry name" value="OsmC-like"/>
    <property type="match status" value="1"/>
</dbReference>
<sequence length="139" mass="15125">MPSIITRHNGDMVFETEVGSHRILNDVMPTPEWGGKGRHPTPPDYFVTSISSCIAAFVVQYCDRAGLDSTGLTVELSFEKADKPVHLTNFVVRIDLPNAVVGDRLAALKRAAEFCTVHETITRMGEGPVIEVTDKTAAA</sequence>
<gene>
    <name evidence="1" type="ORF">ABC977_01035</name>
</gene>
<name>A0ABV4B9Y7_9GAMM</name>
<dbReference type="Gene3D" id="3.30.300.20">
    <property type="match status" value="1"/>
</dbReference>
<dbReference type="EC" id="1.11.1.-" evidence="1"/>
<evidence type="ECO:0000313" key="2">
    <source>
        <dbReference type="Proteomes" id="UP001564408"/>
    </source>
</evidence>
<keyword evidence="1" id="KW-0575">Peroxidase</keyword>
<keyword evidence="2" id="KW-1185">Reference proteome</keyword>
<protein>
    <submittedName>
        <fullName evidence="1">OsmC family protein</fullName>
        <ecNumber evidence="1">1.11.1.-</ecNumber>
    </submittedName>
</protein>
<reference evidence="1 2" key="1">
    <citation type="submission" date="2024-05" db="EMBL/GenBank/DDBJ databases">
        <title>Genome Sequence and Characterization of the New Strain Purple Sulfur Bacterium of Genus Thioalkalicoccus.</title>
        <authorList>
            <person name="Bryantseva I.A."/>
            <person name="Kyndt J.A."/>
            <person name="Imhoff J.F."/>
        </authorList>
    </citation>
    <scope>NUCLEOTIDE SEQUENCE [LARGE SCALE GENOMIC DNA]</scope>
    <source>
        <strain evidence="1 2">Um2</strain>
    </source>
</reference>
<proteinExistence type="predicted"/>
<accession>A0ABV4B9Y7</accession>
<keyword evidence="1" id="KW-0560">Oxidoreductase</keyword>
<dbReference type="InterPro" id="IPR036102">
    <property type="entry name" value="OsmC/Ohrsf"/>
</dbReference>
<dbReference type="GO" id="GO:0004601">
    <property type="term" value="F:peroxidase activity"/>
    <property type="evidence" value="ECO:0007669"/>
    <property type="project" value="UniProtKB-KW"/>
</dbReference>
<dbReference type="PANTHER" id="PTHR39624">
    <property type="entry name" value="PROTEIN INVOLVED IN RIMO-MEDIATED BETA-METHYLTHIOLATION OF RIBOSOMAL PROTEIN S12 YCAO"/>
    <property type="match status" value="1"/>
</dbReference>
<dbReference type="EMBL" id="JBDKXB010000001">
    <property type="protein sequence ID" value="MEY6430987.1"/>
    <property type="molecule type" value="Genomic_DNA"/>
</dbReference>
<organism evidence="1 2">
    <name type="scientific">Thioalkalicoccus limnaeus</name>
    <dbReference type="NCBI Taxonomy" id="120681"/>
    <lineage>
        <taxon>Bacteria</taxon>
        <taxon>Pseudomonadati</taxon>
        <taxon>Pseudomonadota</taxon>
        <taxon>Gammaproteobacteria</taxon>
        <taxon>Chromatiales</taxon>
        <taxon>Chromatiaceae</taxon>
        <taxon>Thioalkalicoccus</taxon>
    </lineage>
</organism>
<dbReference type="Proteomes" id="UP001564408">
    <property type="component" value="Unassembled WGS sequence"/>
</dbReference>
<dbReference type="Pfam" id="PF02566">
    <property type="entry name" value="OsmC"/>
    <property type="match status" value="1"/>
</dbReference>